<reference evidence="2" key="1">
    <citation type="journal article" date="2021" name="Sci. Adv.">
        <title>The American lobster genome reveals insights on longevity, neural, and immune adaptations.</title>
        <authorList>
            <person name="Polinski J.M."/>
            <person name="Zimin A.V."/>
            <person name="Clark K.F."/>
            <person name="Kohn A.B."/>
            <person name="Sadowski N."/>
            <person name="Timp W."/>
            <person name="Ptitsyn A."/>
            <person name="Khanna P."/>
            <person name="Romanova D.Y."/>
            <person name="Williams P."/>
            <person name="Greenwood S.J."/>
            <person name="Moroz L.L."/>
            <person name="Walt D.R."/>
            <person name="Bodnar A.G."/>
        </authorList>
    </citation>
    <scope>NUCLEOTIDE SEQUENCE</scope>
    <source>
        <strain evidence="2">GMGI-L3</strain>
    </source>
</reference>
<organism evidence="2 3">
    <name type="scientific">Homarus americanus</name>
    <name type="common">American lobster</name>
    <dbReference type="NCBI Taxonomy" id="6706"/>
    <lineage>
        <taxon>Eukaryota</taxon>
        <taxon>Metazoa</taxon>
        <taxon>Ecdysozoa</taxon>
        <taxon>Arthropoda</taxon>
        <taxon>Crustacea</taxon>
        <taxon>Multicrustacea</taxon>
        <taxon>Malacostraca</taxon>
        <taxon>Eumalacostraca</taxon>
        <taxon>Eucarida</taxon>
        <taxon>Decapoda</taxon>
        <taxon>Pleocyemata</taxon>
        <taxon>Astacidea</taxon>
        <taxon>Nephropoidea</taxon>
        <taxon>Nephropidae</taxon>
        <taxon>Homarus</taxon>
    </lineage>
</organism>
<evidence type="ECO:0000313" key="2">
    <source>
        <dbReference type="EMBL" id="KAG7160451.1"/>
    </source>
</evidence>
<dbReference type="EMBL" id="JAHLQT010031306">
    <property type="protein sequence ID" value="KAG7160451.1"/>
    <property type="molecule type" value="Genomic_DNA"/>
</dbReference>
<dbReference type="PROSITE" id="PS52031">
    <property type="entry name" value="GG_LECTIN"/>
    <property type="match status" value="1"/>
</dbReference>
<dbReference type="GO" id="GO:0016266">
    <property type="term" value="P:protein O-linked glycosylation via N-acetyl-galactosamine"/>
    <property type="evidence" value="ECO:0007669"/>
    <property type="project" value="TreeGrafter"/>
</dbReference>
<dbReference type="PANTHER" id="PTHR46396:SF2">
    <property type="entry name" value="ILEI_PANDER DOMAIN-CONTAINING PROTEIN"/>
    <property type="match status" value="1"/>
</dbReference>
<evidence type="ECO:0000313" key="3">
    <source>
        <dbReference type="Proteomes" id="UP000747542"/>
    </source>
</evidence>
<dbReference type="PANTHER" id="PTHR46396">
    <property type="entry name" value="PROTEIN O-LINKED-MANNOSE BETA-1,2-N-ACETYLGLUCOSAMINYLTRANSFERASE 1"/>
    <property type="match status" value="1"/>
</dbReference>
<evidence type="ECO:0000259" key="1">
    <source>
        <dbReference type="Pfam" id="PF15711"/>
    </source>
</evidence>
<dbReference type="Pfam" id="PF15711">
    <property type="entry name" value="ILEI"/>
    <property type="match status" value="1"/>
</dbReference>
<dbReference type="GO" id="GO:0047223">
    <property type="term" value="F:beta-1,3-galactosyl-O-glycosyl-glycoprotein beta-1,3-N-acetylglucosaminyltransferase activity"/>
    <property type="evidence" value="ECO:0007669"/>
    <property type="project" value="TreeGrafter"/>
</dbReference>
<feature type="domain" description="ILEI/PANDER" evidence="1">
    <location>
        <begin position="34"/>
        <end position="121"/>
    </location>
</feature>
<sequence length="315" mass="34984">VSVQEAKREDQSVFLKVGWNNKTTLSGDDLWRGGLHLLVVNPWTSQITLSQVFPTGDYGAHRDLSWTLGFVQPGRVVIIASLHDGSQQLGTARQDLQNLGSEWAFHYLYRDSWAWVFFKGGRTLAETISPNLSTPKVHASPLLLTVEIPWPPEGTNLTQQGEAKPENEGVMVNILARNESLGITKETTAKMENQTEGTNEEQILINEAQDIVNTTNIPTAKGLLNDTEDMMIFNITANGVVEDEHVKEDEGGDDGTLDNLEQDLTGLGECRGWGRSEVWRARRVFCDTHDGYGDLCDCDHPFVFPAHRQLTAPVS</sequence>
<proteinExistence type="predicted"/>
<protein>
    <submittedName>
        <fullName evidence="2">O-linked-mannose beta-1-2-N-acetylglucosaminyltransferase 1-like 1</fullName>
    </submittedName>
</protein>
<keyword evidence="3" id="KW-1185">Reference proteome</keyword>
<dbReference type="AlphaFoldDB" id="A0A8J5JQG3"/>
<gene>
    <name evidence="2" type="primary">Pomgnt1-L1</name>
    <name evidence="2" type="ORF">Hamer_G001708</name>
</gene>
<dbReference type="InterPro" id="IPR052463">
    <property type="entry name" value="O-linked_mannose_GnT"/>
</dbReference>
<dbReference type="GO" id="GO:0000139">
    <property type="term" value="C:Golgi membrane"/>
    <property type="evidence" value="ECO:0007669"/>
    <property type="project" value="TreeGrafter"/>
</dbReference>
<dbReference type="Proteomes" id="UP000747542">
    <property type="component" value="Unassembled WGS sequence"/>
</dbReference>
<name>A0A8J5JQG3_HOMAM</name>
<dbReference type="InterPro" id="IPR039477">
    <property type="entry name" value="ILEI/PANDER_dom"/>
</dbReference>
<comment type="caution">
    <text evidence="2">The sequence shown here is derived from an EMBL/GenBank/DDBJ whole genome shotgun (WGS) entry which is preliminary data.</text>
</comment>
<feature type="non-terminal residue" evidence="2">
    <location>
        <position position="1"/>
    </location>
</feature>
<accession>A0A8J5JQG3</accession>